<dbReference type="PANTHER" id="PTHR14297:SF9">
    <property type="entry name" value="XK-RELATED PROTEIN 3"/>
    <property type="match status" value="1"/>
</dbReference>
<organism evidence="7 8">
    <name type="scientific">Pipistrellus kuhlii</name>
    <name type="common">Kuhl's pipistrelle</name>
    <dbReference type="NCBI Taxonomy" id="59472"/>
    <lineage>
        <taxon>Eukaryota</taxon>
        <taxon>Metazoa</taxon>
        <taxon>Chordata</taxon>
        <taxon>Craniata</taxon>
        <taxon>Vertebrata</taxon>
        <taxon>Euteleostomi</taxon>
        <taxon>Mammalia</taxon>
        <taxon>Eutheria</taxon>
        <taxon>Laurasiatheria</taxon>
        <taxon>Chiroptera</taxon>
        <taxon>Yangochiroptera</taxon>
        <taxon>Vespertilionidae</taxon>
        <taxon>Pipistrellus</taxon>
    </lineage>
</organism>
<feature type="transmembrane region" description="Helical" evidence="6">
    <location>
        <begin position="304"/>
        <end position="324"/>
    </location>
</feature>
<evidence type="ECO:0000313" key="8">
    <source>
        <dbReference type="Proteomes" id="UP000558488"/>
    </source>
</evidence>
<feature type="transmembrane region" description="Helical" evidence="6">
    <location>
        <begin position="64"/>
        <end position="88"/>
    </location>
</feature>
<comment type="similarity">
    <text evidence="2 6">Belongs to the XK family.</text>
</comment>
<evidence type="ECO:0000256" key="3">
    <source>
        <dbReference type="ARBA" id="ARBA00022692"/>
    </source>
</evidence>
<evidence type="ECO:0000256" key="5">
    <source>
        <dbReference type="ARBA" id="ARBA00023136"/>
    </source>
</evidence>
<accession>A0A7J7S5D1</accession>
<evidence type="ECO:0000313" key="7">
    <source>
        <dbReference type="EMBL" id="KAF6283630.1"/>
    </source>
</evidence>
<dbReference type="Proteomes" id="UP000558488">
    <property type="component" value="Unassembled WGS sequence"/>
</dbReference>
<dbReference type="OrthoDB" id="10037417at2759"/>
<evidence type="ECO:0000256" key="4">
    <source>
        <dbReference type="ARBA" id="ARBA00022989"/>
    </source>
</evidence>
<dbReference type="EMBL" id="JACAGB010000049">
    <property type="protein sequence ID" value="KAF6283630.1"/>
    <property type="molecule type" value="Genomic_DNA"/>
</dbReference>
<feature type="transmembrane region" description="Helical" evidence="6">
    <location>
        <begin position="95"/>
        <end position="111"/>
    </location>
</feature>
<feature type="transmembrane region" description="Helical" evidence="6">
    <location>
        <begin position="231"/>
        <end position="257"/>
    </location>
</feature>
<keyword evidence="5 6" id="KW-0472">Membrane</keyword>
<feature type="transmembrane region" description="Helical" evidence="6">
    <location>
        <begin position="376"/>
        <end position="399"/>
    </location>
</feature>
<protein>
    <recommendedName>
        <fullName evidence="6">XK-related protein</fullName>
    </recommendedName>
</protein>
<comment type="caution">
    <text evidence="7">The sequence shown here is derived from an EMBL/GenBank/DDBJ whole genome shotgun (WGS) entry which is preliminary data.</text>
</comment>
<feature type="transmembrane region" description="Helical" evidence="6">
    <location>
        <begin position="199"/>
        <end position="219"/>
    </location>
</feature>
<dbReference type="InterPro" id="IPR018629">
    <property type="entry name" value="XK-rel"/>
</dbReference>
<comment type="subcellular location">
    <subcellularLocation>
        <location evidence="1 6">Membrane</location>
        <topology evidence="1 6">Multi-pass membrane protein</topology>
    </subcellularLocation>
</comment>
<evidence type="ECO:0000256" key="1">
    <source>
        <dbReference type="ARBA" id="ARBA00004141"/>
    </source>
</evidence>
<keyword evidence="4 6" id="KW-1133">Transmembrane helix</keyword>
<evidence type="ECO:0000256" key="6">
    <source>
        <dbReference type="RuleBase" id="RU910716"/>
    </source>
</evidence>
<feature type="transmembrane region" description="Helical" evidence="6">
    <location>
        <begin position="263"/>
        <end position="284"/>
    </location>
</feature>
<keyword evidence="8" id="KW-1185">Reference proteome</keyword>
<keyword evidence="3 6" id="KW-0812">Transmembrane</keyword>
<sequence>METVAEEPNEEIRGHAPAVEDEILPDHRCYIQFPFSILFSALLYCAEIVSAVYVFYVYRKNNDVYWMSFTIGFTIMGAVLDQLSLMFFHKDWTRYKYLMLIGHILLLGPVVRCLQNSIRYHQVLRRLDQVKKISQISIKRRKMIIEREIVHTLHGAFLQCKAFYYMSVIQTYLSSIPQLTLQLCITLTVRECPVERACLMAFSLVSITYGSVHCNILAMQIKYDNHFKLHTVQFICIMFWRCLEITSRIVTLVLFIASLKSRSLPFLLVTFSISLLAPWVEFWISRSHLPRKTIIDLKPMSIELVLTVITLLHAAIEFCCWSGVKLQLSNEEVVDKTHKGSNKAFHYSVRLVENVIMILVFKFTDRESLLNCCDTLIATQVIITYLLSIGFMLLFYQYLQPGWSSNLVPDQTEEINRNQSNVISTRESNQ</sequence>
<evidence type="ECO:0000256" key="2">
    <source>
        <dbReference type="ARBA" id="ARBA00008789"/>
    </source>
</evidence>
<name>A0A7J7S5D1_PIPKU</name>
<reference evidence="7 8" key="1">
    <citation type="journal article" date="2020" name="Nature">
        <title>Six reference-quality genomes reveal evolution of bat adaptations.</title>
        <authorList>
            <person name="Jebb D."/>
            <person name="Huang Z."/>
            <person name="Pippel M."/>
            <person name="Hughes G.M."/>
            <person name="Lavrichenko K."/>
            <person name="Devanna P."/>
            <person name="Winkler S."/>
            <person name="Jermiin L.S."/>
            <person name="Skirmuntt E.C."/>
            <person name="Katzourakis A."/>
            <person name="Burkitt-Gray L."/>
            <person name="Ray D.A."/>
            <person name="Sullivan K.A.M."/>
            <person name="Roscito J.G."/>
            <person name="Kirilenko B.M."/>
            <person name="Davalos L.M."/>
            <person name="Corthals A.P."/>
            <person name="Power M.L."/>
            <person name="Jones G."/>
            <person name="Ransome R.D."/>
            <person name="Dechmann D.K.N."/>
            <person name="Locatelli A.G."/>
            <person name="Puechmaille S.J."/>
            <person name="Fedrigo O."/>
            <person name="Jarvis E.D."/>
            <person name="Hiller M."/>
            <person name="Vernes S.C."/>
            <person name="Myers E.W."/>
            <person name="Teeling E.C."/>
        </authorList>
    </citation>
    <scope>NUCLEOTIDE SEQUENCE [LARGE SCALE GENOMIC DNA]</scope>
    <source>
        <strain evidence="7">MPipKuh1</strain>
        <tissue evidence="7">Flight muscle</tissue>
    </source>
</reference>
<dbReference type="GO" id="GO:0005886">
    <property type="term" value="C:plasma membrane"/>
    <property type="evidence" value="ECO:0007669"/>
    <property type="project" value="UniProtKB-ARBA"/>
</dbReference>
<dbReference type="PANTHER" id="PTHR14297">
    <property type="entry name" value="MEMBRANE TRANSPORT PROTEIN XK FAMILY MEMBER"/>
    <property type="match status" value="1"/>
</dbReference>
<dbReference type="InterPro" id="IPR051773">
    <property type="entry name" value="XK-related_adapter"/>
</dbReference>
<feature type="transmembrane region" description="Helical" evidence="6">
    <location>
        <begin position="37"/>
        <end position="58"/>
    </location>
</feature>
<dbReference type="Pfam" id="PF09815">
    <property type="entry name" value="XK-related"/>
    <property type="match status" value="1"/>
</dbReference>
<gene>
    <name evidence="7" type="ORF">mPipKuh1_018893</name>
</gene>
<dbReference type="AlphaFoldDB" id="A0A7J7S5D1"/>
<proteinExistence type="inferred from homology"/>